<keyword evidence="2" id="KW-1185">Reference proteome</keyword>
<dbReference type="Proteomes" id="UP000821865">
    <property type="component" value="Chromosome 8"/>
</dbReference>
<dbReference type="EMBL" id="CM023477">
    <property type="protein sequence ID" value="KAH7937540.1"/>
    <property type="molecule type" value="Genomic_DNA"/>
</dbReference>
<reference evidence="1" key="1">
    <citation type="submission" date="2020-05" db="EMBL/GenBank/DDBJ databases">
        <title>Large-scale comparative analyses of tick genomes elucidate their genetic diversity and vector capacities.</title>
        <authorList>
            <person name="Jia N."/>
            <person name="Wang J."/>
            <person name="Shi W."/>
            <person name="Du L."/>
            <person name="Sun Y."/>
            <person name="Zhan W."/>
            <person name="Jiang J."/>
            <person name="Wang Q."/>
            <person name="Zhang B."/>
            <person name="Ji P."/>
            <person name="Sakyi L.B."/>
            <person name="Cui X."/>
            <person name="Yuan T."/>
            <person name="Jiang B."/>
            <person name="Yang W."/>
            <person name="Lam T.T.-Y."/>
            <person name="Chang Q."/>
            <person name="Ding S."/>
            <person name="Wang X."/>
            <person name="Zhu J."/>
            <person name="Ruan X."/>
            <person name="Zhao L."/>
            <person name="Wei J."/>
            <person name="Que T."/>
            <person name="Du C."/>
            <person name="Cheng J."/>
            <person name="Dai P."/>
            <person name="Han X."/>
            <person name="Huang E."/>
            <person name="Gao Y."/>
            <person name="Liu J."/>
            <person name="Shao H."/>
            <person name="Ye R."/>
            <person name="Li L."/>
            <person name="Wei W."/>
            <person name="Wang X."/>
            <person name="Wang C."/>
            <person name="Yang T."/>
            <person name="Huo Q."/>
            <person name="Li W."/>
            <person name="Guo W."/>
            <person name="Chen H."/>
            <person name="Zhou L."/>
            <person name="Ni X."/>
            <person name="Tian J."/>
            <person name="Zhou Y."/>
            <person name="Sheng Y."/>
            <person name="Liu T."/>
            <person name="Pan Y."/>
            <person name="Xia L."/>
            <person name="Li J."/>
            <person name="Zhao F."/>
            <person name="Cao W."/>
        </authorList>
    </citation>
    <scope>NUCLEOTIDE SEQUENCE</scope>
    <source>
        <strain evidence="1">Dsil-2018</strain>
    </source>
</reference>
<proteinExistence type="predicted"/>
<gene>
    <name evidence="1" type="ORF">HPB49_012992</name>
</gene>
<organism evidence="1 2">
    <name type="scientific">Dermacentor silvarum</name>
    <name type="common">Tick</name>
    <dbReference type="NCBI Taxonomy" id="543639"/>
    <lineage>
        <taxon>Eukaryota</taxon>
        <taxon>Metazoa</taxon>
        <taxon>Ecdysozoa</taxon>
        <taxon>Arthropoda</taxon>
        <taxon>Chelicerata</taxon>
        <taxon>Arachnida</taxon>
        <taxon>Acari</taxon>
        <taxon>Parasitiformes</taxon>
        <taxon>Ixodida</taxon>
        <taxon>Ixodoidea</taxon>
        <taxon>Ixodidae</taxon>
        <taxon>Rhipicephalinae</taxon>
        <taxon>Dermacentor</taxon>
    </lineage>
</organism>
<evidence type="ECO:0000313" key="1">
    <source>
        <dbReference type="EMBL" id="KAH7937540.1"/>
    </source>
</evidence>
<protein>
    <submittedName>
        <fullName evidence="1">Uncharacterized protein</fullName>
    </submittedName>
</protein>
<sequence>MSPGGGSSAEGPQHQAAPQCWEGQYPKLAQLATRLLSVPATAAHILRMCRVGGKVANPADFRLNGVTFENLMFIKCNQGLR</sequence>
<evidence type="ECO:0000313" key="2">
    <source>
        <dbReference type="Proteomes" id="UP000821865"/>
    </source>
</evidence>
<accession>A0ACB8C9I8</accession>
<comment type="caution">
    <text evidence="1">The sequence shown here is derived from an EMBL/GenBank/DDBJ whole genome shotgun (WGS) entry which is preliminary data.</text>
</comment>
<name>A0ACB8C9I8_DERSI</name>